<dbReference type="Gene3D" id="1.20.910.10">
    <property type="entry name" value="Heme oxygenase-like"/>
    <property type="match status" value="1"/>
</dbReference>
<proteinExistence type="predicted"/>
<keyword evidence="2" id="KW-1185">Reference proteome</keyword>
<dbReference type="Pfam" id="PF11251">
    <property type="entry name" value="DUF3050"/>
    <property type="match status" value="1"/>
</dbReference>
<dbReference type="RefSeq" id="WP_277094524.1">
    <property type="nucleotide sequence ID" value="NZ_VTDN01000001.1"/>
</dbReference>
<organism evidence="1 2">
    <name type="scientific">Acinetobacter pollinis</name>
    <dbReference type="NCBI Taxonomy" id="2605270"/>
    <lineage>
        <taxon>Bacteria</taxon>
        <taxon>Pseudomonadati</taxon>
        <taxon>Pseudomonadota</taxon>
        <taxon>Gammaproteobacteria</taxon>
        <taxon>Moraxellales</taxon>
        <taxon>Moraxellaceae</taxon>
        <taxon>Acinetobacter</taxon>
    </lineage>
</organism>
<sequence>MNINNFNEGELVFLEEHNKKLIRMKRHPVFKEIHSLDDLTLFMQWHVFAVWDFMTLVKRLQQDFTCTSIPWVPPRNVMAARLINHIVLGEESDDIVGKYIGSHFDIYLAAMKEIGANTSQIEKFISLLNSKVSFYDALDIVEAHPKIREFVTSTLELAIHGTTEEVLGSFFYGREDSIPQMFTSLLDSWGIPNETAPILRSYLARHIELDSEDHGPAIKKIIDSEIGHDPSKLQGFFLAGADAIERRIYLWDGLYAQLREIV</sequence>
<dbReference type="Proteomes" id="UP001339883">
    <property type="component" value="Unassembled WGS sequence"/>
</dbReference>
<dbReference type="EMBL" id="VTDN01000001">
    <property type="protein sequence ID" value="MEB5475767.1"/>
    <property type="molecule type" value="Genomic_DNA"/>
</dbReference>
<evidence type="ECO:0000313" key="2">
    <source>
        <dbReference type="Proteomes" id="UP001339883"/>
    </source>
</evidence>
<comment type="caution">
    <text evidence="1">The sequence shown here is derived from an EMBL/GenBank/DDBJ whole genome shotgun (WGS) entry which is preliminary data.</text>
</comment>
<evidence type="ECO:0000313" key="1">
    <source>
        <dbReference type="EMBL" id="MEB5475767.1"/>
    </source>
</evidence>
<reference evidence="1 2" key="1">
    <citation type="submission" date="2019-08" db="EMBL/GenBank/DDBJ databases">
        <title>Five species of Acinetobacter isolated from floral nectar and animal pollinators.</title>
        <authorList>
            <person name="Hendry T.A."/>
        </authorList>
    </citation>
    <scope>NUCLEOTIDE SEQUENCE [LARGE SCALE GENOMIC DNA]</scope>
    <source>
        <strain evidence="1 2">MD18.27</strain>
    </source>
</reference>
<name>A0ABU6DPH5_9GAMM</name>
<protein>
    <submittedName>
        <fullName evidence="1">DUF3050 domain-containing protein</fullName>
    </submittedName>
</protein>
<dbReference type="InterPro" id="IPR016084">
    <property type="entry name" value="Haem_Oase-like_multi-hlx"/>
</dbReference>
<accession>A0ABU6DPH5</accession>
<dbReference type="InterPro" id="IPR024423">
    <property type="entry name" value="DUF3050"/>
</dbReference>
<gene>
    <name evidence="1" type="ORF">I2F25_01630</name>
</gene>